<evidence type="ECO:0000313" key="6">
    <source>
        <dbReference type="EnsemblMetazoa" id="GPPI046076-PA"/>
    </source>
</evidence>
<dbReference type="EMBL" id="JXJN01023719">
    <property type="status" value="NOT_ANNOTATED_CDS"/>
    <property type="molecule type" value="Genomic_DNA"/>
</dbReference>
<dbReference type="GO" id="GO:0032259">
    <property type="term" value="P:methylation"/>
    <property type="evidence" value="ECO:0007669"/>
    <property type="project" value="UniProtKB-KW"/>
</dbReference>
<protein>
    <recommendedName>
        <fullName evidence="5">SAM-dependent MTase TRM10-type domain-containing protein</fullName>
    </recommendedName>
</protein>
<name>A0A1B0C0P9_9MUSC</name>
<dbReference type="Proteomes" id="UP000092460">
    <property type="component" value="Unassembled WGS sequence"/>
</dbReference>
<dbReference type="InterPro" id="IPR028564">
    <property type="entry name" value="MT_TRM10-typ"/>
</dbReference>
<dbReference type="GO" id="GO:0008168">
    <property type="term" value="F:methyltransferase activity"/>
    <property type="evidence" value="ECO:0007669"/>
    <property type="project" value="UniProtKB-KW"/>
</dbReference>
<evidence type="ECO:0000256" key="3">
    <source>
        <dbReference type="ARBA" id="ARBA00022691"/>
    </source>
</evidence>
<dbReference type="EMBL" id="JXJN01023720">
    <property type="status" value="NOT_ANNOTATED_CDS"/>
    <property type="molecule type" value="Genomic_DNA"/>
</dbReference>
<evidence type="ECO:0000256" key="4">
    <source>
        <dbReference type="SAM" id="MobiDB-lite"/>
    </source>
</evidence>
<dbReference type="AlphaFoldDB" id="A0A1B0C0P9"/>
<sequence>MRPNVARPIQVEDEEPKIASRTAYKSIGVLLGPPGWQRPVLSTFHAFEILIRVAEGNSWIDAILETAPPRKGAKPKVLPSDMKDEHKDESVVSNQCFADTITC</sequence>
<evidence type="ECO:0000256" key="1">
    <source>
        <dbReference type="ARBA" id="ARBA00022603"/>
    </source>
</evidence>
<keyword evidence="3" id="KW-0949">S-adenosyl-L-methionine</keyword>
<dbReference type="PROSITE" id="PS51675">
    <property type="entry name" value="SAM_MT_TRM10"/>
    <property type="match status" value="1"/>
</dbReference>
<keyword evidence="1" id="KW-0489">Methyltransferase</keyword>
<dbReference type="EnsemblMetazoa" id="GPPI046076-RA">
    <property type="protein sequence ID" value="GPPI046076-PA"/>
    <property type="gene ID" value="GPPI046076"/>
</dbReference>
<organism evidence="6 7">
    <name type="scientific">Glossina palpalis gambiensis</name>
    <dbReference type="NCBI Taxonomy" id="67801"/>
    <lineage>
        <taxon>Eukaryota</taxon>
        <taxon>Metazoa</taxon>
        <taxon>Ecdysozoa</taxon>
        <taxon>Arthropoda</taxon>
        <taxon>Hexapoda</taxon>
        <taxon>Insecta</taxon>
        <taxon>Pterygota</taxon>
        <taxon>Neoptera</taxon>
        <taxon>Endopterygota</taxon>
        <taxon>Diptera</taxon>
        <taxon>Brachycera</taxon>
        <taxon>Muscomorpha</taxon>
        <taxon>Hippoboscoidea</taxon>
        <taxon>Glossinidae</taxon>
        <taxon>Glossina</taxon>
    </lineage>
</organism>
<evidence type="ECO:0000313" key="7">
    <source>
        <dbReference type="Proteomes" id="UP000092460"/>
    </source>
</evidence>
<dbReference type="STRING" id="67801.A0A1B0C0P9"/>
<evidence type="ECO:0000259" key="5">
    <source>
        <dbReference type="PROSITE" id="PS51675"/>
    </source>
</evidence>
<dbReference type="InterPro" id="IPR038459">
    <property type="entry name" value="MT_TRM10-typ_sf"/>
</dbReference>
<dbReference type="Gene3D" id="3.40.1280.30">
    <property type="match status" value="1"/>
</dbReference>
<reference evidence="7" key="1">
    <citation type="submission" date="2015-01" db="EMBL/GenBank/DDBJ databases">
        <authorList>
            <person name="Aksoy S."/>
            <person name="Warren W."/>
            <person name="Wilson R.K."/>
        </authorList>
    </citation>
    <scope>NUCLEOTIDE SEQUENCE [LARGE SCALE GENOMIC DNA]</scope>
    <source>
        <strain evidence="7">IAEA</strain>
    </source>
</reference>
<reference evidence="6" key="2">
    <citation type="submission" date="2020-05" db="UniProtKB">
        <authorList>
            <consortium name="EnsemblMetazoa"/>
        </authorList>
    </citation>
    <scope>IDENTIFICATION</scope>
    <source>
        <strain evidence="6">IAEA</strain>
    </source>
</reference>
<keyword evidence="7" id="KW-1185">Reference proteome</keyword>
<accession>A0A1B0C0P9</accession>
<proteinExistence type="predicted"/>
<feature type="domain" description="SAM-dependent MTase TRM10-type" evidence="5">
    <location>
        <begin position="1"/>
        <end position="74"/>
    </location>
</feature>
<dbReference type="VEuPathDB" id="VectorBase:GPPI046076"/>
<keyword evidence="2" id="KW-0808">Transferase</keyword>
<feature type="region of interest" description="Disordered" evidence="4">
    <location>
        <begin position="69"/>
        <end position="88"/>
    </location>
</feature>
<evidence type="ECO:0000256" key="2">
    <source>
        <dbReference type="ARBA" id="ARBA00022679"/>
    </source>
</evidence>